<organism evidence="10 12">
    <name type="scientific">Dracunculus medinensis</name>
    <name type="common">Guinea worm</name>
    <dbReference type="NCBI Taxonomy" id="318479"/>
    <lineage>
        <taxon>Eukaryota</taxon>
        <taxon>Metazoa</taxon>
        <taxon>Ecdysozoa</taxon>
        <taxon>Nematoda</taxon>
        <taxon>Chromadorea</taxon>
        <taxon>Rhabditida</taxon>
        <taxon>Spirurina</taxon>
        <taxon>Dracunculoidea</taxon>
        <taxon>Dracunculidae</taxon>
        <taxon>Dracunculus</taxon>
    </lineage>
</organism>
<dbReference type="STRING" id="318479.A0A0N4U5N0"/>
<evidence type="ECO:0000256" key="3">
    <source>
        <dbReference type="ARBA" id="ARBA00023015"/>
    </source>
</evidence>
<feature type="compositionally biased region" description="Polar residues" evidence="7">
    <location>
        <begin position="172"/>
        <end position="189"/>
    </location>
</feature>
<name>A0A0N4U5N0_DRAME</name>
<dbReference type="AlphaFoldDB" id="A0A0N4U5N0"/>
<gene>
    <name evidence="9" type="ORF">DME_LOCUS6525</name>
</gene>
<feature type="region of interest" description="Disordered" evidence="7">
    <location>
        <begin position="32"/>
        <end position="79"/>
    </location>
</feature>
<keyword evidence="4" id="KW-0238">DNA-binding</keyword>
<feature type="compositionally biased region" description="Polar residues" evidence="7">
    <location>
        <begin position="47"/>
        <end position="79"/>
    </location>
</feature>
<keyword evidence="11" id="KW-1185">Reference proteome</keyword>
<evidence type="ECO:0000256" key="6">
    <source>
        <dbReference type="ARBA" id="ARBA00023242"/>
    </source>
</evidence>
<feature type="compositionally biased region" description="Basic residues" evidence="7">
    <location>
        <begin position="34"/>
        <end position="46"/>
    </location>
</feature>
<reference evidence="9 11" key="2">
    <citation type="submission" date="2018-11" db="EMBL/GenBank/DDBJ databases">
        <authorList>
            <consortium name="Pathogen Informatics"/>
        </authorList>
    </citation>
    <scope>NUCLEOTIDE SEQUENCE [LARGE SCALE GENOMIC DNA]</scope>
</reference>
<dbReference type="WBParaSite" id="DME_0000216501-mRNA-1">
    <property type="protein sequence ID" value="DME_0000216501-mRNA-1"/>
    <property type="gene ID" value="DME_0000216501"/>
</dbReference>
<reference evidence="12" key="1">
    <citation type="submission" date="2017-02" db="UniProtKB">
        <authorList>
            <consortium name="WormBaseParasite"/>
        </authorList>
    </citation>
    <scope>IDENTIFICATION</scope>
</reference>
<evidence type="ECO:0000256" key="7">
    <source>
        <dbReference type="SAM" id="MobiDB-lite"/>
    </source>
</evidence>
<feature type="region of interest" description="Disordered" evidence="7">
    <location>
        <begin position="172"/>
        <end position="195"/>
    </location>
</feature>
<evidence type="ECO:0000256" key="5">
    <source>
        <dbReference type="ARBA" id="ARBA00023163"/>
    </source>
</evidence>
<evidence type="ECO:0000313" key="11">
    <source>
        <dbReference type="Proteomes" id="UP000274756"/>
    </source>
</evidence>
<keyword evidence="5" id="KW-0804">Transcription</keyword>
<dbReference type="Pfam" id="PF03299">
    <property type="entry name" value="TF_AP-2"/>
    <property type="match status" value="1"/>
</dbReference>
<dbReference type="GO" id="GO:0005634">
    <property type="term" value="C:nucleus"/>
    <property type="evidence" value="ECO:0007669"/>
    <property type="project" value="UniProtKB-SubCell"/>
</dbReference>
<evidence type="ECO:0000256" key="1">
    <source>
        <dbReference type="ARBA" id="ARBA00004123"/>
    </source>
</evidence>
<dbReference type="GO" id="GO:0042127">
    <property type="term" value="P:regulation of cell population proliferation"/>
    <property type="evidence" value="ECO:0007669"/>
    <property type="project" value="TreeGrafter"/>
</dbReference>
<evidence type="ECO:0000256" key="2">
    <source>
        <dbReference type="ARBA" id="ARBA00007770"/>
    </source>
</evidence>
<dbReference type="InterPro" id="IPR004979">
    <property type="entry name" value="TF_AP2"/>
</dbReference>
<dbReference type="PANTHER" id="PTHR10812">
    <property type="entry name" value="TRANSCRIPTION FACTOR AP-2"/>
    <property type="match status" value="1"/>
</dbReference>
<feature type="domain" description="Transcription factor AP-2 C-terminal" evidence="8">
    <location>
        <begin position="227"/>
        <end position="419"/>
    </location>
</feature>
<keyword evidence="3" id="KW-0805">Transcription regulation</keyword>
<evidence type="ECO:0000313" key="12">
    <source>
        <dbReference type="WBParaSite" id="DME_0000216501-mRNA-1"/>
    </source>
</evidence>
<dbReference type="InterPro" id="IPR013854">
    <property type="entry name" value="TF_AP2_C"/>
</dbReference>
<evidence type="ECO:0000259" key="8">
    <source>
        <dbReference type="Pfam" id="PF03299"/>
    </source>
</evidence>
<keyword evidence="6" id="KW-0539">Nucleus</keyword>
<evidence type="ECO:0000313" key="9">
    <source>
        <dbReference type="EMBL" id="VDN56552.1"/>
    </source>
</evidence>
<evidence type="ECO:0000256" key="4">
    <source>
        <dbReference type="ARBA" id="ARBA00023125"/>
    </source>
</evidence>
<dbReference type="EMBL" id="UYYG01001156">
    <property type="protein sequence ID" value="VDN56552.1"/>
    <property type="molecule type" value="Genomic_DNA"/>
</dbReference>
<accession>A0A0N4U5N0</accession>
<comment type="similarity">
    <text evidence="2">Belongs to the AP-2 family.</text>
</comment>
<evidence type="ECO:0000313" key="10">
    <source>
        <dbReference type="Proteomes" id="UP000038040"/>
    </source>
</evidence>
<dbReference type="GO" id="GO:0000981">
    <property type="term" value="F:DNA-binding transcription factor activity, RNA polymerase II-specific"/>
    <property type="evidence" value="ECO:0007669"/>
    <property type="project" value="TreeGrafter"/>
</dbReference>
<sequence length="481" mass="52732">MLPLNGYKRHHTSNIMNCPQDACEMPQIVNSANHRARKSPAKKRRISTNNSQQYNEEYSDSIPSTSPEGQNDSSSCSSAPSEVNNPLLCSKEIMQPMPCPVQTYFPTMNSAFVGQDFVSCNNFPQQQIPYGLSCSGNSYANTISANSGHSITPRNQLWEPIARLPIRDRSLVGSTDSGAHSVSSENSPDLGNGDKKLQLYRGLQSTCDRQLPANRIFLPPGIEAEVFCQVPGRNSLLSSSTKYSVTVGEIFRRISPPECLNASLLGGVLRKAKAKNGGKSLREQLSKHGIQLPVGRRKTTDITPWTALVEEEALYMAKSFSEISQKHFPTNELAEFFIEKNRIGNIDIGIIKSKLELTSLAMKEIADVMNADRSPICAADPPTVLSPKLQNALTQFSLLTHGFGNLAFVAVIECISSLFDAQMKYYNNLSNTSGHFSSAMACISHSHLQAMQHRQLQFASGAVNQTDESVDTSYSNNNISS</sequence>
<dbReference type="GO" id="GO:0000977">
    <property type="term" value="F:RNA polymerase II transcription regulatory region sequence-specific DNA binding"/>
    <property type="evidence" value="ECO:0007669"/>
    <property type="project" value="TreeGrafter"/>
</dbReference>
<comment type="subcellular location">
    <subcellularLocation>
        <location evidence="1">Nucleus</location>
    </subcellularLocation>
</comment>
<dbReference type="PANTHER" id="PTHR10812:SF17">
    <property type="entry name" value="TRANSCRIPTION FACTOR AP-2, ISOFORM D"/>
    <property type="match status" value="1"/>
</dbReference>
<protein>
    <submittedName>
        <fullName evidence="12">TF_AP-2 domain-containing protein</fullName>
    </submittedName>
</protein>
<dbReference type="OrthoDB" id="6252992at2759"/>
<dbReference type="Proteomes" id="UP000038040">
    <property type="component" value="Unplaced"/>
</dbReference>
<proteinExistence type="inferred from homology"/>
<dbReference type="Proteomes" id="UP000274756">
    <property type="component" value="Unassembled WGS sequence"/>
</dbReference>
<dbReference type="PRINTS" id="PR01748">
    <property type="entry name" value="AP2TNSCPFCT"/>
</dbReference>